<dbReference type="Proteomes" id="UP000324800">
    <property type="component" value="Unassembled WGS sequence"/>
</dbReference>
<evidence type="ECO:0000256" key="1">
    <source>
        <dbReference type="SAM" id="MobiDB-lite"/>
    </source>
</evidence>
<gene>
    <name evidence="2" type="ORF">EZS28_021748</name>
</gene>
<evidence type="ECO:0000313" key="3">
    <source>
        <dbReference type="Proteomes" id="UP000324800"/>
    </source>
</evidence>
<evidence type="ECO:0000313" key="2">
    <source>
        <dbReference type="EMBL" id="KAA6382723.1"/>
    </source>
</evidence>
<proteinExistence type="predicted"/>
<accession>A0A5J4VKJ1</accession>
<comment type="caution">
    <text evidence="2">The sequence shown here is derived from an EMBL/GenBank/DDBJ whole genome shotgun (WGS) entry which is preliminary data.</text>
</comment>
<sequence length="208" mass="23158">MAGFINMHLQIYQSKPEAVTGLIIFAQEPIVYLETKSKDQEQFTNVLEKIVADGTDDNEDDDQSEHAIELKHFINLNNGLRKNDRGTQLQVTVNGQVNLKINIAKMSANTPPHNVNRSDGLGGNGFRTQLRTATNENSNFIHHTIDDSGNKNVNEQSIDNRTGGQQQQNNQGSINEIQHQQDSGNNKLREIGSSLTIDSEQELVNPNI</sequence>
<dbReference type="AlphaFoldDB" id="A0A5J4VKJ1"/>
<feature type="compositionally biased region" description="Low complexity" evidence="1">
    <location>
        <begin position="163"/>
        <end position="172"/>
    </location>
</feature>
<protein>
    <submittedName>
        <fullName evidence="2">Uncharacterized protein</fullName>
    </submittedName>
</protein>
<feature type="compositionally biased region" description="Polar residues" evidence="1">
    <location>
        <begin position="150"/>
        <end position="162"/>
    </location>
</feature>
<organism evidence="2 3">
    <name type="scientific">Streblomastix strix</name>
    <dbReference type="NCBI Taxonomy" id="222440"/>
    <lineage>
        <taxon>Eukaryota</taxon>
        <taxon>Metamonada</taxon>
        <taxon>Preaxostyla</taxon>
        <taxon>Oxymonadida</taxon>
        <taxon>Streblomastigidae</taxon>
        <taxon>Streblomastix</taxon>
    </lineage>
</organism>
<dbReference type="EMBL" id="SNRW01006623">
    <property type="protein sequence ID" value="KAA6382723.1"/>
    <property type="molecule type" value="Genomic_DNA"/>
</dbReference>
<feature type="region of interest" description="Disordered" evidence="1">
    <location>
        <begin position="141"/>
        <end position="172"/>
    </location>
</feature>
<reference evidence="2 3" key="1">
    <citation type="submission" date="2019-03" db="EMBL/GenBank/DDBJ databases">
        <title>Single cell metagenomics reveals metabolic interactions within the superorganism composed of flagellate Streblomastix strix and complex community of Bacteroidetes bacteria on its surface.</title>
        <authorList>
            <person name="Treitli S.C."/>
            <person name="Kolisko M."/>
            <person name="Husnik F."/>
            <person name="Keeling P."/>
            <person name="Hampl V."/>
        </authorList>
    </citation>
    <scope>NUCLEOTIDE SEQUENCE [LARGE SCALE GENOMIC DNA]</scope>
    <source>
        <strain evidence="2">ST1C</strain>
    </source>
</reference>
<name>A0A5J4VKJ1_9EUKA</name>